<evidence type="ECO:0000313" key="2">
    <source>
        <dbReference type="Proteomes" id="UP001500936"/>
    </source>
</evidence>
<gene>
    <name evidence="1" type="ORF">GCM10023187_56530</name>
</gene>
<evidence type="ECO:0000313" key="1">
    <source>
        <dbReference type="EMBL" id="GAA4420931.1"/>
    </source>
</evidence>
<dbReference type="EMBL" id="BAABHB010000023">
    <property type="protein sequence ID" value="GAA4420931.1"/>
    <property type="molecule type" value="Genomic_DNA"/>
</dbReference>
<proteinExistence type="predicted"/>
<dbReference type="Proteomes" id="UP001500936">
    <property type="component" value="Unassembled WGS sequence"/>
</dbReference>
<comment type="caution">
    <text evidence="1">The sequence shown here is derived from an EMBL/GenBank/DDBJ whole genome shotgun (WGS) entry which is preliminary data.</text>
</comment>
<sequence length="59" mass="7111">MRKALLLKRLQHLPDEFSLDELIERLIILDKIDSGQKQYQTGQTFSHENVKEKLFKWLQ</sequence>
<protein>
    <submittedName>
        <fullName evidence="1">Uncharacterized protein</fullName>
    </submittedName>
</protein>
<accession>A0ABP8L1I3</accession>
<reference evidence="2" key="1">
    <citation type="journal article" date="2019" name="Int. J. Syst. Evol. Microbiol.">
        <title>The Global Catalogue of Microorganisms (GCM) 10K type strain sequencing project: providing services to taxonomists for standard genome sequencing and annotation.</title>
        <authorList>
            <consortium name="The Broad Institute Genomics Platform"/>
            <consortium name="The Broad Institute Genome Sequencing Center for Infectious Disease"/>
            <person name="Wu L."/>
            <person name="Ma J."/>
        </authorList>
    </citation>
    <scope>NUCLEOTIDE SEQUENCE [LARGE SCALE GENOMIC DNA]</scope>
    <source>
        <strain evidence="2">JCM 17925</strain>
    </source>
</reference>
<name>A0ABP8L1I3_9BACT</name>
<dbReference type="RefSeq" id="WP_345271477.1">
    <property type="nucleotide sequence ID" value="NZ_BAABHB010000023.1"/>
</dbReference>
<keyword evidence="2" id="KW-1185">Reference proteome</keyword>
<organism evidence="1 2">
    <name type="scientific">Nibrella viscosa</name>
    <dbReference type="NCBI Taxonomy" id="1084524"/>
    <lineage>
        <taxon>Bacteria</taxon>
        <taxon>Pseudomonadati</taxon>
        <taxon>Bacteroidota</taxon>
        <taxon>Cytophagia</taxon>
        <taxon>Cytophagales</taxon>
        <taxon>Spirosomataceae</taxon>
        <taxon>Nibrella</taxon>
    </lineage>
</organism>